<proteinExistence type="predicted"/>
<protein>
    <submittedName>
        <fullName evidence="1">Uncharacterized protein</fullName>
    </submittedName>
</protein>
<reference evidence="1" key="1">
    <citation type="journal article" date="2022" name="bioRxiv">
        <title>Sequencing and chromosome-scale assembly of the giantPleurodeles waltlgenome.</title>
        <authorList>
            <person name="Brown T."/>
            <person name="Elewa A."/>
            <person name="Iarovenko S."/>
            <person name="Subramanian E."/>
            <person name="Araus A.J."/>
            <person name="Petzold A."/>
            <person name="Susuki M."/>
            <person name="Suzuki K.-i.T."/>
            <person name="Hayashi T."/>
            <person name="Toyoda A."/>
            <person name="Oliveira C."/>
            <person name="Osipova E."/>
            <person name="Leigh N.D."/>
            <person name="Simon A."/>
            <person name="Yun M.H."/>
        </authorList>
    </citation>
    <scope>NUCLEOTIDE SEQUENCE</scope>
    <source>
        <strain evidence="1">20211129_DDA</strain>
        <tissue evidence="1">Liver</tissue>
    </source>
</reference>
<comment type="caution">
    <text evidence="1">The sequence shown here is derived from an EMBL/GenBank/DDBJ whole genome shotgun (WGS) entry which is preliminary data.</text>
</comment>
<keyword evidence="2" id="KW-1185">Reference proteome</keyword>
<dbReference type="EMBL" id="JANPWB010000012">
    <property type="protein sequence ID" value="KAJ1116323.1"/>
    <property type="molecule type" value="Genomic_DNA"/>
</dbReference>
<sequence>MKGALAIAEALRILKEAGRKDPLVPVALDQLGMADLACPPQRSSDGLAAAVLGCLPPHVNLQRQDTVINVLLPRLIKSQSFNWKCHDLDPILDSFQDEMAQPKTAMCVGKDALMKLHLS</sequence>
<evidence type="ECO:0000313" key="2">
    <source>
        <dbReference type="Proteomes" id="UP001066276"/>
    </source>
</evidence>
<evidence type="ECO:0000313" key="1">
    <source>
        <dbReference type="EMBL" id="KAJ1116323.1"/>
    </source>
</evidence>
<dbReference type="Proteomes" id="UP001066276">
    <property type="component" value="Chromosome 8"/>
</dbReference>
<accession>A0AAV7NSS5</accession>
<organism evidence="1 2">
    <name type="scientific">Pleurodeles waltl</name>
    <name type="common">Iberian ribbed newt</name>
    <dbReference type="NCBI Taxonomy" id="8319"/>
    <lineage>
        <taxon>Eukaryota</taxon>
        <taxon>Metazoa</taxon>
        <taxon>Chordata</taxon>
        <taxon>Craniata</taxon>
        <taxon>Vertebrata</taxon>
        <taxon>Euteleostomi</taxon>
        <taxon>Amphibia</taxon>
        <taxon>Batrachia</taxon>
        <taxon>Caudata</taxon>
        <taxon>Salamandroidea</taxon>
        <taxon>Salamandridae</taxon>
        <taxon>Pleurodelinae</taxon>
        <taxon>Pleurodeles</taxon>
    </lineage>
</organism>
<gene>
    <name evidence="1" type="ORF">NDU88_004538</name>
</gene>
<dbReference type="AlphaFoldDB" id="A0AAV7NSS5"/>
<name>A0AAV7NSS5_PLEWA</name>